<evidence type="ECO:0000313" key="13">
    <source>
        <dbReference type="Proteomes" id="UP000245956"/>
    </source>
</evidence>
<accession>A0A2U3E905</accession>
<dbReference type="GO" id="GO:0016020">
    <property type="term" value="C:membrane"/>
    <property type="evidence" value="ECO:0007669"/>
    <property type="project" value="UniProtKB-SubCell"/>
</dbReference>
<evidence type="ECO:0000256" key="6">
    <source>
        <dbReference type="ARBA" id="ARBA00023002"/>
    </source>
</evidence>
<dbReference type="PROSITE" id="PS00086">
    <property type="entry name" value="CYTOCHROME_P450"/>
    <property type="match status" value="1"/>
</dbReference>
<dbReference type="PRINTS" id="PR00465">
    <property type="entry name" value="EP450IV"/>
</dbReference>
<dbReference type="GO" id="GO:0005506">
    <property type="term" value="F:iron ion binding"/>
    <property type="evidence" value="ECO:0007669"/>
    <property type="project" value="InterPro"/>
</dbReference>
<comment type="similarity">
    <text evidence="3 10">Belongs to the cytochrome P450 family.</text>
</comment>
<keyword evidence="14" id="KW-1185">Reference proteome</keyword>
<dbReference type="CDD" id="cd11041">
    <property type="entry name" value="CYP503A1-like"/>
    <property type="match status" value="1"/>
</dbReference>
<evidence type="ECO:0000256" key="5">
    <source>
        <dbReference type="ARBA" id="ARBA00022723"/>
    </source>
</evidence>
<keyword evidence="8 10" id="KW-0503">Monooxygenase</keyword>
<keyword evidence="7 9" id="KW-0408">Iron</keyword>
<comment type="subcellular location">
    <subcellularLocation>
        <location evidence="2">Membrane</location>
        <topology evidence="2">Single-pass membrane protein</topology>
    </subcellularLocation>
</comment>
<evidence type="ECO:0000256" key="8">
    <source>
        <dbReference type="ARBA" id="ARBA00023033"/>
    </source>
</evidence>
<evidence type="ECO:0000313" key="11">
    <source>
        <dbReference type="EMBL" id="KAK4088322.1"/>
    </source>
</evidence>
<dbReference type="InterPro" id="IPR036396">
    <property type="entry name" value="Cyt_P450_sf"/>
</dbReference>
<comment type="cofactor">
    <cofactor evidence="1 9">
        <name>heme</name>
        <dbReference type="ChEBI" id="CHEBI:30413"/>
    </cofactor>
</comment>
<evidence type="ECO:0000256" key="3">
    <source>
        <dbReference type="ARBA" id="ARBA00010617"/>
    </source>
</evidence>
<reference evidence="11 14" key="4">
    <citation type="journal article" date="2024" name="Microbiol. Resour. Announc.">
        <title>Genome annotations for the ascomycete fungi Trichoderma harzianum, Trichoderma aggressivum, and Purpureocillium lilacinum.</title>
        <authorList>
            <person name="Beijen E.P.W."/>
            <person name="Ohm R.A."/>
        </authorList>
    </citation>
    <scope>NUCLEOTIDE SEQUENCE [LARGE SCALE GENOMIC DNA]</scope>
    <source>
        <strain evidence="11 14">CBS 150709</strain>
    </source>
</reference>
<evidence type="ECO:0000256" key="2">
    <source>
        <dbReference type="ARBA" id="ARBA00004167"/>
    </source>
</evidence>
<evidence type="ECO:0000256" key="7">
    <source>
        <dbReference type="ARBA" id="ARBA00023004"/>
    </source>
</evidence>
<evidence type="ECO:0000313" key="14">
    <source>
        <dbReference type="Proteomes" id="UP001287286"/>
    </source>
</evidence>
<sequence>MFYGVVHVADGATFWMSQRSPAARPLQKHLVPERGSNDAVANATERSFSEMQRVVASTAVWTLNHTTRISPLFPRGQLSQPRVARSAAPEIPYKQSHPPASALLGTSWCQLFVAESTSFVSRIVMTNAAAAEAGHQIPDLHRPLLLLQPQRFSYYAVIGAVLLFAWLFQSRSHRLCVAAPLYKASRIRWLFSAESLLRDSYHKFRDRVYLVRATEGFQLMIPSSYVAELKKYPEDVLSARDAIADALQSKWTKFWPGHNVDLLTFVVRTRLTQNLVKLAPVLKKELDDIIATDFPACDDWTPVKWHPFALRTISRLSARAFVGPELCRDKRWLDTTVNFAVHVFMAGAKLQFFPEWMRPLAQYLVSDIGKIHRDIQNAKDMIRPILEQRVRDQDSTACEGPPNDVLQWFMEGMAEGEKADLAAHVELQLVIAAASIHTTNGVVCECMYDLAADVALQEELREEARQVLEEGDGWRHKESMAMLKKLDSFMREVHRLHGNIVSFARKVRKPIALSDGTELPVGTRVITPAAGIASDERFFPNPDILDAMRFYRLRQESDEANNRLQFTCLGDTYVNFGAGKHACPGRFFAGNEIKLILARFLLAYDIRLRPGEKRPRSFCVVMTKTPNPNVVLEFRRRRL</sequence>
<reference evidence="11" key="3">
    <citation type="submission" date="2023-11" db="EMBL/GenBank/DDBJ databases">
        <authorList>
            <person name="Beijen E."/>
            <person name="Ohm R.A."/>
        </authorList>
    </citation>
    <scope>NUCLEOTIDE SEQUENCE</scope>
    <source>
        <strain evidence="11">CBS 150709</strain>
    </source>
</reference>
<name>A0A2U3E905_PURLI</name>
<gene>
    <name evidence="12" type="ORF">PCL_12346</name>
    <name evidence="11" type="ORF">Purlil1_7201</name>
</gene>
<keyword evidence="6 10" id="KW-0560">Oxidoreductase</keyword>
<reference evidence="12" key="1">
    <citation type="submission" date="2015-05" db="EMBL/GenBank/DDBJ databases">
        <authorList>
            <person name="Wang D.B."/>
            <person name="Wang M."/>
        </authorList>
    </citation>
    <scope>NUCLEOTIDE SEQUENCE</scope>
    <source>
        <strain evidence="12">36-1</strain>
    </source>
</reference>
<organism evidence="12 13">
    <name type="scientific">Purpureocillium lilacinum</name>
    <name type="common">Paecilomyces lilacinus</name>
    <dbReference type="NCBI Taxonomy" id="33203"/>
    <lineage>
        <taxon>Eukaryota</taxon>
        <taxon>Fungi</taxon>
        <taxon>Dikarya</taxon>
        <taxon>Ascomycota</taxon>
        <taxon>Pezizomycotina</taxon>
        <taxon>Sordariomycetes</taxon>
        <taxon>Hypocreomycetidae</taxon>
        <taxon>Hypocreales</taxon>
        <taxon>Ophiocordycipitaceae</taxon>
        <taxon>Purpureocillium</taxon>
    </lineage>
</organism>
<evidence type="ECO:0000313" key="12">
    <source>
        <dbReference type="EMBL" id="PWI70978.1"/>
    </source>
</evidence>
<dbReference type="InterPro" id="IPR001128">
    <property type="entry name" value="Cyt_P450"/>
</dbReference>
<dbReference type="EMBL" id="LCWV01000008">
    <property type="protein sequence ID" value="PWI70978.1"/>
    <property type="molecule type" value="Genomic_DNA"/>
</dbReference>
<dbReference type="PANTHER" id="PTHR46206:SF6">
    <property type="entry name" value="CYTOCHROME P450 MONOOXYGENASE AN1598-RELATED"/>
    <property type="match status" value="1"/>
</dbReference>
<protein>
    <submittedName>
        <fullName evidence="12">Ent-kaurene oxidase</fullName>
    </submittedName>
</protein>
<dbReference type="Pfam" id="PF00067">
    <property type="entry name" value="p450"/>
    <property type="match status" value="1"/>
</dbReference>
<proteinExistence type="inferred from homology"/>
<dbReference type="GO" id="GO:0016705">
    <property type="term" value="F:oxidoreductase activity, acting on paired donors, with incorporation or reduction of molecular oxygen"/>
    <property type="evidence" value="ECO:0007669"/>
    <property type="project" value="InterPro"/>
</dbReference>
<keyword evidence="4 9" id="KW-0349">Heme</keyword>
<dbReference type="PANTHER" id="PTHR46206">
    <property type="entry name" value="CYTOCHROME P450"/>
    <property type="match status" value="1"/>
</dbReference>
<dbReference type="GO" id="GO:0004497">
    <property type="term" value="F:monooxygenase activity"/>
    <property type="evidence" value="ECO:0007669"/>
    <property type="project" value="UniProtKB-KW"/>
</dbReference>
<dbReference type="InterPro" id="IPR002403">
    <property type="entry name" value="Cyt_P450_E_grp-IV"/>
</dbReference>
<evidence type="ECO:0000256" key="4">
    <source>
        <dbReference type="ARBA" id="ARBA00022617"/>
    </source>
</evidence>
<dbReference type="Gene3D" id="1.10.630.10">
    <property type="entry name" value="Cytochrome P450"/>
    <property type="match status" value="1"/>
</dbReference>
<dbReference type="Proteomes" id="UP000245956">
    <property type="component" value="Unassembled WGS sequence"/>
</dbReference>
<feature type="binding site" description="axial binding residue" evidence="9">
    <location>
        <position position="583"/>
    </location>
    <ligand>
        <name>heme</name>
        <dbReference type="ChEBI" id="CHEBI:30413"/>
    </ligand>
    <ligandPart>
        <name>Fe</name>
        <dbReference type="ChEBI" id="CHEBI:18248"/>
    </ligandPart>
</feature>
<reference evidence="12 13" key="2">
    <citation type="journal article" date="2016" name="Front. Microbiol.">
        <title>Genome and transcriptome sequences reveal the specific parasitism of the nematophagous Purpureocillium lilacinum 36-1.</title>
        <authorList>
            <person name="Xie J."/>
            <person name="Li S."/>
            <person name="Mo C."/>
            <person name="Xiao X."/>
            <person name="Peng D."/>
            <person name="Wang G."/>
            <person name="Xiao Y."/>
        </authorList>
    </citation>
    <scope>NUCLEOTIDE SEQUENCE [LARGE SCALE GENOMIC DNA]</scope>
    <source>
        <strain evidence="12 13">36-1</strain>
    </source>
</reference>
<evidence type="ECO:0000256" key="1">
    <source>
        <dbReference type="ARBA" id="ARBA00001971"/>
    </source>
</evidence>
<dbReference type="AlphaFoldDB" id="A0A2U3E905"/>
<dbReference type="SUPFAM" id="SSF48264">
    <property type="entry name" value="Cytochrome P450"/>
    <property type="match status" value="1"/>
</dbReference>
<evidence type="ECO:0000256" key="9">
    <source>
        <dbReference type="PIRSR" id="PIRSR602403-1"/>
    </source>
</evidence>
<dbReference type="GO" id="GO:0020037">
    <property type="term" value="F:heme binding"/>
    <property type="evidence" value="ECO:0007669"/>
    <property type="project" value="InterPro"/>
</dbReference>
<dbReference type="InterPro" id="IPR017972">
    <property type="entry name" value="Cyt_P450_CS"/>
</dbReference>
<dbReference type="Proteomes" id="UP001287286">
    <property type="component" value="Unassembled WGS sequence"/>
</dbReference>
<comment type="caution">
    <text evidence="12">The sequence shown here is derived from an EMBL/GenBank/DDBJ whole genome shotgun (WGS) entry which is preliminary data.</text>
</comment>
<keyword evidence="5 9" id="KW-0479">Metal-binding</keyword>
<evidence type="ECO:0000256" key="10">
    <source>
        <dbReference type="RuleBase" id="RU000461"/>
    </source>
</evidence>
<dbReference type="EMBL" id="JAWRVI010000025">
    <property type="protein sequence ID" value="KAK4088322.1"/>
    <property type="molecule type" value="Genomic_DNA"/>
</dbReference>